<proteinExistence type="inferred from homology"/>
<dbReference type="PANTHER" id="PTHR31297:SF43">
    <property type="entry name" value="GLUCAN 1,3-BETA-GLUCOSIDASE 3"/>
    <property type="match status" value="1"/>
</dbReference>
<feature type="region of interest" description="Disordered" evidence="6">
    <location>
        <begin position="1"/>
        <end position="54"/>
    </location>
</feature>
<feature type="compositionally biased region" description="Basic and acidic residues" evidence="6">
    <location>
        <begin position="9"/>
        <end position="23"/>
    </location>
</feature>
<dbReference type="STRING" id="105696.A0A1Y2M4I5"/>
<dbReference type="Proteomes" id="UP000193240">
    <property type="component" value="Unassembled WGS sequence"/>
</dbReference>
<keyword evidence="3 5" id="KW-0326">Glycosidase</keyword>
<evidence type="ECO:0000256" key="6">
    <source>
        <dbReference type="SAM" id="MobiDB-lite"/>
    </source>
</evidence>
<dbReference type="InterPro" id="IPR017853">
    <property type="entry name" value="GH"/>
</dbReference>
<organism evidence="8 9">
    <name type="scientific">Epicoccum nigrum</name>
    <name type="common">Soil fungus</name>
    <name type="synonym">Epicoccum purpurascens</name>
    <dbReference type="NCBI Taxonomy" id="105696"/>
    <lineage>
        <taxon>Eukaryota</taxon>
        <taxon>Fungi</taxon>
        <taxon>Dikarya</taxon>
        <taxon>Ascomycota</taxon>
        <taxon>Pezizomycotina</taxon>
        <taxon>Dothideomycetes</taxon>
        <taxon>Pleosporomycetidae</taxon>
        <taxon>Pleosporales</taxon>
        <taxon>Pleosporineae</taxon>
        <taxon>Didymellaceae</taxon>
        <taxon>Epicoccum</taxon>
    </lineage>
</organism>
<dbReference type="GO" id="GO:0005737">
    <property type="term" value="C:cytoplasm"/>
    <property type="evidence" value="ECO:0007669"/>
    <property type="project" value="UniProtKB-ARBA"/>
</dbReference>
<evidence type="ECO:0000256" key="4">
    <source>
        <dbReference type="ARBA" id="ARBA00023316"/>
    </source>
</evidence>
<dbReference type="Pfam" id="PF00150">
    <property type="entry name" value="Cellulase"/>
    <property type="match status" value="1"/>
</dbReference>
<keyword evidence="9" id="KW-1185">Reference proteome</keyword>
<sequence length="545" mass="61490">MMKGFLQKAKAELKDLSRRDSRPGPDQTQQLQHQEHGPPSQCSPTEHHNSQGISEPTSLDILRYRYHHGTNLGSVYVIERWLQPSRFPEGAEGSSEFAAVKAWVDKEGIDGAKRKFEEHWSSIVTDEAIGWLGNEAKCTTIRLPIGYYDLPGPDFTRGTPFEPYAEVYSGAWNSICALVHRLRQRSIGVLLDFHALPGGANAQEHSGTNTGCAEFWNSDFNRDLGTRCAQFVAHQARSGLDIAGIQLVNEADWDSPRMYEWYDDAIAAVSAVDPSIPVVISDGWNLGKAIDYSLRKNSVYTEHPQAPVVVDTHFYWAFTDSDKQKSPQEIIQEVESKCSQLNGKEGSVIDRGAVQTIVGEYSCVMTEDSWAKGGGVPKEELVKQFGEAQSRRYQHRSGGSYFWTWKMDWMPGGEWGFKAQSNARNIVPPRHAMLLDDEKAALLEKARSESDARKQQSLQQHIDYWRQTDPNGTYEHEKFEHGLHVGYTDALAFFEGRDTQGDRIGMLELWVLKRLRESGYRGGFTWLFEQGLRKGVSDFYDAVGI</sequence>
<dbReference type="AlphaFoldDB" id="A0A1Y2M4I5"/>
<dbReference type="SUPFAM" id="SSF51445">
    <property type="entry name" value="(Trans)glycosidases"/>
    <property type="match status" value="1"/>
</dbReference>
<dbReference type="GO" id="GO:0046557">
    <property type="term" value="F:glucan endo-1,6-beta-glucosidase activity"/>
    <property type="evidence" value="ECO:0007669"/>
    <property type="project" value="TreeGrafter"/>
</dbReference>
<feature type="compositionally biased region" description="Polar residues" evidence="6">
    <location>
        <begin position="40"/>
        <end position="54"/>
    </location>
</feature>
<keyword evidence="4" id="KW-0961">Cell wall biogenesis/degradation</keyword>
<dbReference type="EMBL" id="KZ107841">
    <property type="protein sequence ID" value="OSS51026.1"/>
    <property type="molecule type" value="Genomic_DNA"/>
</dbReference>
<dbReference type="PANTHER" id="PTHR31297">
    <property type="entry name" value="GLUCAN ENDO-1,6-BETA-GLUCOSIDASE B"/>
    <property type="match status" value="1"/>
</dbReference>
<comment type="similarity">
    <text evidence="1 5">Belongs to the glycosyl hydrolase 5 (cellulase A) family.</text>
</comment>
<keyword evidence="2 5" id="KW-0378">Hydrolase</keyword>
<dbReference type="GO" id="GO:0005576">
    <property type="term" value="C:extracellular region"/>
    <property type="evidence" value="ECO:0007669"/>
    <property type="project" value="TreeGrafter"/>
</dbReference>
<evidence type="ECO:0000313" key="8">
    <source>
        <dbReference type="EMBL" id="OSS51026.1"/>
    </source>
</evidence>
<dbReference type="FunCoup" id="A0A1Y2M4I5">
    <property type="interactions" value="46"/>
</dbReference>
<evidence type="ECO:0000259" key="7">
    <source>
        <dbReference type="Pfam" id="PF00150"/>
    </source>
</evidence>
<dbReference type="FunFam" id="3.20.20.80:FF:000100">
    <property type="entry name" value="Glycoside hydrolase superfamily"/>
    <property type="match status" value="1"/>
</dbReference>
<evidence type="ECO:0000256" key="1">
    <source>
        <dbReference type="ARBA" id="ARBA00005641"/>
    </source>
</evidence>
<feature type="domain" description="Glycoside hydrolase family 5" evidence="7">
    <location>
        <begin position="105"/>
        <end position="376"/>
    </location>
</feature>
<evidence type="ECO:0000256" key="3">
    <source>
        <dbReference type="ARBA" id="ARBA00023295"/>
    </source>
</evidence>
<dbReference type="GO" id="GO:0071555">
    <property type="term" value="P:cell wall organization"/>
    <property type="evidence" value="ECO:0007669"/>
    <property type="project" value="UniProtKB-KW"/>
</dbReference>
<protein>
    <recommendedName>
        <fullName evidence="7">Glycoside hydrolase family 5 domain-containing protein</fullName>
    </recommendedName>
</protein>
<evidence type="ECO:0000313" key="9">
    <source>
        <dbReference type="Proteomes" id="UP000193240"/>
    </source>
</evidence>
<dbReference type="GO" id="GO:0009986">
    <property type="term" value="C:cell surface"/>
    <property type="evidence" value="ECO:0007669"/>
    <property type="project" value="TreeGrafter"/>
</dbReference>
<gene>
    <name evidence="8" type="ORF">B5807_04237</name>
</gene>
<dbReference type="GO" id="GO:0009251">
    <property type="term" value="P:glucan catabolic process"/>
    <property type="evidence" value="ECO:0007669"/>
    <property type="project" value="TreeGrafter"/>
</dbReference>
<name>A0A1Y2M4I5_EPING</name>
<dbReference type="Gene3D" id="3.20.20.80">
    <property type="entry name" value="Glycosidases"/>
    <property type="match status" value="1"/>
</dbReference>
<dbReference type="OMA" id="GWFFWTL"/>
<evidence type="ECO:0000256" key="5">
    <source>
        <dbReference type="RuleBase" id="RU361153"/>
    </source>
</evidence>
<dbReference type="InParanoid" id="A0A1Y2M4I5"/>
<accession>A0A1Y2M4I5</accession>
<dbReference type="InterPro" id="IPR001547">
    <property type="entry name" value="Glyco_hydro_5"/>
</dbReference>
<evidence type="ECO:0000256" key="2">
    <source>
        <dbReference type="ARBA" id="ARBA00022801"/>
    </source>
</evidence>
<reference evidence="8 9" key="1">
    <citation type="journal article" date="2017" name="Genome Announc.">
        <title>Genome sequence of the saprophytic ascomycete Epicoccum nigrum ICMP 19927 strain isolated from New Zealand.</title>
        <authorList>
            <person name="Fokin M."/>
            <person name="Fleetwood D."/>
            <person name="Weir B.S."/>
            <person name="Villas-Boas S.G."/>
        </authorList>
    </citation>
    <scope>NUCLEOTIDE SEQUENCE [LARGE SCALE GENOMIC DNA]</scope>
    <source>
        <strain evidence="8 9">ICMP 19927</strain>
    </source>
</reference>
<dbReference type="InterPro" id="IPR050386">
    <property type="entry name" value="Glycosyl_hydrolase_5"/>
</dbReference>